<protein>
    <recommendedName>
        <fullName evidence="1">Amidohydrolase-related domain-containing protein</fullName>
    </recommendedName>
</protein>
<evidence type="ECO:0000313" key="2">
    <source>
        <dbReference type="EMBL" id="ETX02168.1"/>
    </source>
</evidence>
<name>W4LW95_ENTF1</name>
<comment type="caution">
    <text evidence="2">The sequence shown here is derived from an EMBL/GenBank/DDBJ whole genome shotgun (WGS) entry which is preliminary data.</text>
</comment>
<dbReference type="AlphaFoldDB" id="W4LW95"/>
<dbReference type="Gene3D" id="3.20.20.140">
    <property type="entry name" value="Metal-dependent hydrolases"/>
    <property type="match status" value="1"/>
</dbReference>
<feature type="domain" description="Amidohydrolase-related" evidence="1">
    <location>
        <begin position="187"/>
        <end position="423"/>
    </location>
</feature>
<dbReference type="EMBL" id="AZHW01000171">
    <property type="protein sequence ID" value="ETX02168.1"/>
    <property type="molecule type" value="Genomic_DNA"/>
</dbReference>
<gene>
    <name evidence="2" type="ORF">ETSY1_04565</name>
</gene>
<dbReference type="Pfam" id="PF04909">
    <property type="entry name" value="Amidohydro_2"/>
    <property type="match status" value="1"/>
</dbReference>
<dbReference type="PANTHER" id="PTHR42889:SF1">
    <property type="entry name" value="BLR3681 PROTEIN"/>
    <property type="match status" value="1"/>
</dbReference>
<evidence type="ECO:0000313" key="3">
    <source>
        <dbReference type="Proteomes" id="UP000019141"/>
    </source>
</evidence>
<dbReference type="SUPFAM" id="SSF51556">
    <property type="entry name" value="Metallo-dependent hydrolases"/>
    <property type="match status" value="1"/>
</dbReference>
<reference evidence="2 3" key="1">
    <citation type="journal article" date="2014" name="Nature">
        <title>An environmental bacterial taxon with a large and distinct metabolic repertoire.</title>
        <authorList>
            <person name="Wilson M.C."/>
            <person name="Mori T."/>
            <person name="Ruckert C."/>
            <person name="Uria A.R."/>
            <person name="Helf M.J."/>
            <person name="Takada K."/>
            <person name="Gernert C."/>
            <person name="Steffens U.A."/>
            <person name="Heycke N."/>
            <person name="Schmitt S."/>
            <person name="Rinke C."/>
            <person name="Helfrich E.J."/>
            <person name="Brachmann A.O."/>
            <person name="Gurgui C."/>
            <person name="Wakimoto T."/>
            <person name="Kracht M."/>
            <person name="Crusemann M."/>
            <person name="Hentschel U."/>
            <person name="Abe I."/>
            <person name="Matsunaga S."/>
            <person name="Kalinowski J."/>
            <person name="Takeyama H."/>
            <person name="Piel J."/>
        </authorList>
    </citation>
    <scope>NUCLEOTIDE SEQUENCE [LARGE SCALE GENOMIC DNA]</scope>
    <source>
        <strain evidence="3">TSY1</strain>
    </source>
</reference>
<dbReference type="HOGENOM" id="CLU_555296_0_0_7"/>
<dbReference type="PANTHER" id="PTHR42889">
    <property type="entry name" value="BLR3681 PROTEIN"/>
    <property type="match status" value="1"/>
</dbReference>
<accession>W4LW95</accession>
<dbReference type="InterPro" id="IPR006680">
    <property type="entry name" value="Amidohydro-rel"/>
</dbReference>
<dbReference type="Proteomes" id="UP000019141">
    <property type="component" value="Unassembled WGS sequence"/>
</dbReference>
<evidence type="ECO:0000259" key="1">
    <source>
        <dbReference type="Pfam" id="PF04909"/>
    </source>
</evidence>
<proteinExistence type="predicted"/>
<organism evidence="2 3">
    <name type="scientific">Entotheonella factor</name>
    <dbReference type="NCBI Taxonomy" id="1429438"/>
    <lineage>
        <taxon>Bacteria</taxon>
        <taxon>Pseudomonadati</taxon>
        <taxon>Nitrospinota/Tectimicrobiota group</taxon>
        <taxon>Candidatus Tectimicrobiota</taxon>
        <taxon>Candidatus Entotheonellia</taxon>
        <taxon>Candidatus Entotheonellales</taxon>
        <taxon>Candidatus Entotheonellaceae</taxon>
        <taxon>Candidatus Entotheonella</taxon>
    </lineage>
</organism>
<keyword evidence="3" id="KW-1185">Reference proteome</keyword>
<sequence>MEFNLFDHFKGLGKAPLDSNNPYEQGATFFSAGQLGERIAPHLDHYAGKAKVSRRTLMKSVCGFAGAMLAVNQITGMRFFEVDEAEAYDGNAALEKVVLKKENTNFVVDMHTHICWRKDGYVVGENTTEKGMWFVKLLDDLGKAMGLSKGVQDMTVDNFGKLLLDGSDTSVAVYNPFGFREDYGGKDMVPIEEQAEIRERWPERTIMLGGGLTPNQGVEETIERLHMFVEDYKISGLKLYTFDSTPQRGWWFDDEKKAYPIWEACRKLGIKNIGCHKGIPFGQFMARYAHAEDFDAVADDFLDMNWIAFHSAWPYHRELAALKGFKPQRKNLYAELGSTFAATVTSRPLECAHVVGTLLRDLGTDSVLWGTDSLLWGNPQWQIDAFRRFQIPDELVDGYGYPKLTDEVKQKVLGDNAARLWGLKTASNTTPDEPPKVVAV</sequence>
<dbReference type="InterPro" id="IPR032466">
    <property type="entry name" value="Metal_Hydrolase"/>
</dbReference>
<dbReference type="GO" id="GO:0016787">
    <property type="term" value="F:hydrolase activity"/>
    <property type="evidence" value="ECO:0007669"/>
    <property type="project" value="InterPro"/>
</dbReference>